<accession>A0A8X6QAZ7</accession>
<comment type="caution">
    <text evidence="1">The sequence shown here is derived from an EMBL/GenBank/DDBJ whole genome shotgun (WGS) entry which is preliminary data.</text>
</comment>
<dbReference type="AlphaFoldDB" id="A0A8X6QAZ7"/>
<reference evidence="1" key="1">
    <citation type="submission" date="2020-08" db="EMBL/GenBank/DDBJ databases">
        <title>Multicomponent nature underlies the extraordinary mechanical properties of spider dragline silk.</title>
        <authorList>
            <person name="Kono N."/>
            <person name="Nakamura H."/>
            <person name="Mori M."/>
            <person name="Yoshida Y."/>
            <person name="Ohtoshi R."/>
            <person name="Malay A.D."/>
            <person name="Moran D.A.P."/>
            <person name="Tomita M."/>
            <person name="Numata K."/>
            <person name="Arakawa K."/>
        </authorList>
    </citation>
    <scope>NUCLEOTIDE SEQUENCE</scope>
</reference>
<name>A0A8X6QAZ7_NEPPI</name>
<keyword evidence="2" id="KW-1185">Reference proteome</keyword>
<evidence type="ECO:0000313" key="1">
    <source>
        <dbReference type="EMBL" id="GFU16676.1"/>
    </source>
</evidence>
<dbReference type="EMBL" id="BMAW01030489">
    <property type="protein sequence ID" value="GFU16676.1"/>
    <property type="molecule type" value="Genomic_DNA"/>
</dbReference>
<proteinExistence type="predicted"/>
<organism evidence="1 2">
    <name type="scientific">Nephila pilipes</name>
    <name type="common">Giant wood spider</name>
    <name type="synonym">Nephila maculata</name>
    <dbReference type="NCBI Taxonomy" id="299642"/>
    <lineage>
        <taxon>Eukaryota</taxon>
        <taxon>Metazoa</taxon>
        <taxon>Ecdysozoa</taxon>
        <taxon>Arthropoda</taxon>
        <taxon>Chelicerata</taxon>
        <taxon>Arachnida</taxon>
        <taxon>Araneae</taxon>
        <taxon>Araneomorphae</taxon>
        <taxon>Entelegynae</taxon>
        <taxon>Araneoidea</taxon>
        <taxon>Nephilidae</taxon>
        <taxon>Nephila</taxon>
    </lineage>
</organism>
<dbReference type="Proteomes" id="UP000887013">
    <property type="component" value="Unassembled WGS sequence"/>
</dbReference>
<gene>
    <name evidence="1" type="ORF">NPIL_206471</name>
</gene>
<sequence>MGREYTDGKALIAQQPKKHGTWEGPIGLMLRERGTIRNEGGDKNNDKHSEARMEMMGRRKPFLSRTHRPRVAGRHSHSVTNLQGTDDRQSLLSETCFGKSSFAIPQAVCFLQGIKKLGEKNHPDNLKHVVGCLEWFVIVERDESLGMDDETEEEEEEVSSAEAWECKSLSPRHNKCLVTARKE</sequence>
<evidence type="ECO:0000313" key="2">
    <source>
        <dbReference type="Proteomes" id="UP000887013"/>
    </source>
</evidence>
<protein>
    <submittedName>
        <fullName evidence="1">Uncharacterized protein</fullName>
    </submittedName>
</protein>